<protein>
    <submittedName>
        <fullName evidence="5">Uncharacterized protein</fullName>
    </submittedName>
</protein>
<evidence type="ECO:0000259" key="3">
    <source>
        <dbReference type="Pfam" id="PF12863"/>
    </source>
</evidence>
<evidence type="ECO:0000313" key="6">
    <source>
        <dbReference type="Proteomes" id="UP000005095"/>
    </source>
</evidence>
<dbReference type="Pfam" id="PF12863">
    <property type="entry name" value="DUF3821"/>
    <property type="match status" value="1"/>
</dbReference>
<feature type="domain" description="DUF3821" evidence="3">
    <location>
        <begin position="34"/>
        <end position="189"/>
    </location>
</feature>
<dbReference type="EMBL" id="CM001555">
    <property type="protein sequence ID" value="EJG06398.1"/>
    <property type="molecule type" value="Genomic_DNA"/>
</dbReference>
<keyword evidence="2" id="KW-0472">Membrane</keyword>
<dbReference type="HOGENOM" id="CLU_015377_0_0_2"/>
<dbReference type="Proteomes" id="UP000005095">
    <property type="component" value="Chromosome"/>
</dbReference>
<evidence type="ECO:0000313" key="5">
    <source>
        <dbReference type="EMBL" id="EJG06398.1"/>
    </source>
</evidence>
<evidence type="ECO:0000256" key="2">
    <source>
        <dbReference type="SAM" id="Phobius"/>
    </source>
</evidence>
<dbReference type="NCBIfam" id="TIGR04126">
    <property type="entry name" value="PGF_CTERM"/>
    <property type="match status" value="1"/>
</dbReference>
<dbReference type="PATRIC" id="fig|28892.9.peg.459"/>
<sequence>MKSTSKMMVIAAVLLLAAAMLVMPASAARVVANGGTVFDYETGLDLSGFVPAADQLAKYTDDDPTKGQIYSIPLGTPNNLNLIDVDMQGNYGTYYVVSSINPVTKTGDKIYIRDPSVAFNIVLAADESSSIAGKTVTKTTPVYFKFTATEVGTYLPTATVNVEIVTPGGGTIRQIGAQNFMGHILSAPTTFWGAKTPIDISTLEAGTYTAKAVWATPTGFADYATDSSSVSFTVASKEISIVSNKENVVRNNPFVVTVTGDSKKDYFLYIKDASLAAVNQYPAIKVGQPGVRIIDVPFVAADTTPAATVASVTLVNNERAKIGGVPVASTAAVVNTNAGGTRSVEFATTATTDDKTFTIKIVDPADSSKYDEVKVKIEEGEVTITAEGAGSYYLGEEVKLSGTNTDSDNVYLFMTGPNLGTDLNGVQLDNLGLDASAGNYVVRAVESDDTWEYRWDTAALANTGSILDAGTYTIYATSNNVDSNALFVSKNRLSGVKYQTFSVVFKAPYLSLNDIGAVVAKGDKLKITGIAEGKPDQVRIWIFGKNYRNLGATATVEDDGSFEYTLERADTKALATGQYFVVVQHPMTDGIFNVIPFPIAGQPFRIQNADGNFIDLGSLAASEAATALVEALNSPNCDDTYRKVSFNLEEAWIRIDAIGDKAVGDKFTITGTTNLAVGNDLTVDVTSASFAATTKDQATSFSGASGTVVVAEGTDYNTWSFSVDASGFKADQYSVEVESIDADVTTTTTFNVLEAVATTVPATTAPVTTAPATTVPATTAATTPVSQPGFGALISLVGLGAVAFLVMRRN</sequence>
<dbReference type="Pfam" id="PF18204">
    <property type="entry name" value="PGF-CTERM"/>
    <property type="match status" value="1"/>
</dbReference>
<proteinExistence type="predicted"/>
<evidence type="ECO:0000256" key="1">
    <source>
        <dbReference type="ARBA" id="ARBA00022729"/>
    </source>
</evidence>
<gene>
    <name evidence="5" type="ORF">Metli_0430</name>
</gene>
<dbReference type="RefSeq" id="WP_004037654.1">
    <property type="nucleotide sequence ID" value="NZ_CM001555.1"/>
</dbReference>
<organism evidence="5 6">
    <name type="scientific">Methanofollis liminatans DSM 4140</name>
    <dbReference type="NCBI Taxonomy" id="28892"/>
    <lineage>
        <taxon>Archaea</taxon>
        <taxon>Methanobacteriati</taxon>
        <taxon>Methanobacteriota</taxon>
        <taxon>Stenosarchaea group</taxon>
        <taxon>Methanomicrobia</taxon>
        <taxon>Methanomicrobiales</taxon>
        <taxon>Methanomicrobiaceae</taxon>
        <taxon>Methanofollis</taxon>
    </lineage>
</organism>
<dbReference type="InterPro" id="IPR026371">
    <property type="entry name" value="PGF_CTERM"/>
</dbReference>
<dbReference type="OrthoDB" id="118064at2157"/>
<reference evidence="5 6" key="1">
    <citation type="submission" date="2011-08" db="EMBL/GenBank/DDBJ databases">
        <title>The complete genome of Methanofollis liminatans DSM 4140.</title>
        <authorList>
            <consortium name="US DOE Joint Genome Institute (JGI-PGF)"/>
            <person name="Lucas S."/>
            <person name="Han J."/>
            <person name="Lapidus A."/>
            <person name="Bruce D."/>
            <person name="Goodwin L."/>
            <person name="Pitluck S."/>
            <person name="Peters L."/>
            <person name="Kyrpides N."/>
            <person name="Mavromatis K."/>
            <person name="Ivanova N."/>
            <person name="Mikhailova N."/>
            <person name="Lu M."/>
            <person name="Detter J.C."/>
            <person name="Tapia R."/>
            <person name="Han C."/>
            <person name="Land M."/>
            <person name="Hauser L."/>
            <person name="Markowitz V."/>
            <person name="Cheng J.-F."/>
            <person name="Hugenholtz P."/>
            <person name="Woyke T."/>
            <person name="Wu D."/>
            <person name="Spring S."/>
            <person name="Schuler E."/>
            <person name="Brambilla E."/>
            <person name="Klenk H.-P."/>
            <person name="Eisen J.A."/>
        </authorList>
    </citation>
    <scope>NUCLEOTIDE SEQUENCE [LARGE SCALE GENOMIC DNA]</scope>
    <source>
        <strain evidence="5 6">DSM 4140</strain>
    </source>
</reference>
<feature type="domain" description="PGF-CTERM archaeal protein-sorting signal" evidence="4">
    <location>
        <begin position="787"/>
        <end position="809"/>
    </location>
</feature>
<feature type="transmembrane region" description="Helical" evidence="2">
    <location>
        <begin position="789"/>
        <end position="807"/>
    </location>
</feature>
<name>J1ANH7_9EURY</name>
<keyword evidence="6" id="KW-1185">Reference proteome</keyword>
<keyword evidence="1" id="KW-0732">Signal</keyword>
<keyword evidence="2" id="KW-1133">Transmembrane helix</keyword>
<dbReference type="NCBIfam" id="NF041431">
    <property type="entry name" value="S_layer_MEMAR"/>
    <property type="match status" value="1"/>
</dbReference>
<dbReference type="AlphaFoldDB" id="J1ANH7"/>
<keyword evidence="2" id="KW-0812">Transmembrane</keyword>
<dbReference type="GO" id="GO:0005886">
    <property type="term" value="C:plasma membrane"/>
    <property type="evidence" value="ECO:0007669"/>
    <property type="project" value="UniProtKB-SubCell"/>
</dbReference>
<dbReference type="InterPro" id="IPR024277">
    <property type="entry name" value="DUF3821"/>
</dbReference>
<accession>J1ANH7</accession>
<evidence type="ECO:0000259" key="4">
    <source>
        <dbReference type="Pfam" id="PF18204"/>
    </source>
</evidence>
<dbReference type="GO" id="GO:0030115">
    <property type="term" value="C:S-layer"/>
    <property type="evidence" value="ECO:0007669"/>
    <property type="project" value="UniProtKB-SubCell"/>
</dbReference>